<evidence type="ECO:0000313" key="5">
    <source>
        <dbReference type="EMBL" id="WRP17821.1"/>
    </source>
</evidence>
<dbReference type="RefSeq" id="WP_324717091.1">
    <property type="nucleotide sequence ID" value="NZ_CP141615.1"/>
</dbReference>
<gene>
    <name evidence="5" type="ORF">U7230_02075</name>
</gene>
<dbReference type="EMBL" id="CP141615">
    <property type="protein sequence ID" value="WRP17821.1"/>
    <property type="molecule type" value="Genomic_DNA"/>
</dbReference>
<evidence type="ECO:0000256" key="2">
    <source>
        <dbReference type="ARBA" id="ARBA00022857"/>
    </source>
</evidence>
<keyword evidence="3" id="KW-0560">Oxidoreductase</keyword>
<accession>A0ABZ1BZ91</accession>
<dbReference type="InterPro" id="IPR050765">
    <property type="entry name" value="Riboflavin_Biosynth_HTPR"/>
</dbReference>
<evidence type="ECO:0000313" key="6">
    <source>
        <dbReference type="Proteomes" id="UP001332192"/>
    </source>
</evidence>
<dbReference type="InterPro" id="IPR024072">
    <property type="entry name" value="DHFR-like_dom_sf"/>
</dbReference>
<proteinExistence type="predicted"/>
<protein>
    <submittedName>
        <fullName evidence="5">Dihydrofolate reductase family protein</fullName>
    </submittedName>
</protein>
<dbReference type="PANTHER" id="PTHR38011">
    <property type="entry name" value="DIHYDROFOLATE REDUCTASE FAMILY PROTEIN (AFU_ORTHOLOGUE AFUA_8G06820)"/>
    <property type="match status" value="1"/>
</dbReference>
<evidence type="ECO:0000259" key="4">
    <source>
        <dbReference type="Pfam" id="PF01872"/>
    </source>
</evidence>
<sequence length="257" mass="28257">MLRLFDASGRAPEPVDPPESIYDAIRWPAAPEDRPYVALNMVTTVDGKATLLRGRHRRPIGSAVDRALMVRLRAWVGAVVRGAGTVRQAPYYPSLPEGVPDRRRQAGLDPLPLVVILSSSGSLPTEVPLFRQAPRRPVVFTGPGAAPETLRRLREVADVLPVPVTGPDSIRWVLRTLRSRWGVQAVLSEGGPTLNSAFFRAGCVDELFWTVAPRIAGTSDDLSLVEGQGLIDPMPTLRLQSAHLHEDELYLRYRVLP</sequence>
<reference evidence="5 6" key="1">
    <citation type="journal article" date="2024" name="Front. Microbiol.">
        <title>Novel thermophilic genera Geochorda gen. nov. and Carboxydochorda gen. nov. from the deep terrestrial subsurface reveal the ecophysiological diversity in the class Limnochordia.</title>
        <authorList>
            <person name="Karnachuk O.V."/>
            <person name="Lukina A.P."/>
            <person name="Avakyan M.R."/>
            <person name="Kadnikov V.V."/>
            <person name="Begmatov S."/>
            <person name="Beletsky A.V."/>
            <person name="Vlasova K.G."/>
            <person name="Novikov A.A."/>
            <person name="Shcherbakova V.A."/>
            <person name="Mardanov A.V."/>
            <person name="Ravin N.V."/>
        </authorList>
    </citation>
    <scope>NUCLEOTIDE SEQUENCE [LARGE SCALE GENOMIC DNA]</scope>
    <source>
        <strain evidence="5 6">L945</strain>
    </source>
</reference>
<dbReference type="Pfam" id="PF01872">
    <property type="entry name" value="RibD_C"/>
    <property type="match status" value="1"/>
</dbReference>
<organism evidence="5 6">
    <name type="scientific">Carboxydichorda subterranea</name>
    <dbReference type="NCBI Taxonomy" id="3109565"/>
    <lineage>
        <taxon>Bacteria</taxon>
        <taxon>Bacillati</taxon>
        <taxon>Bacillota</taxon>
        <taxon>Limnochordia</taxon>
        <taxon>Limnochordales</taxon>
        <taxon>Geochordaceae</taxon>
        <taxon>Carboxydichorda</taxon>
    </lineage>
</organism>
<comment type="pathway">
    <text evidence="1">Cofactor biosynthesis; riboflavin biosynthesis.</text>
</comment>
<dbReference type="Proteomes" id="UP001332192">
    <property type="component" value="Chromosome"/>
</dbReference>
<dbReference type="PANTHER" id="PTHR38011:SF7">
    <property type="entry name" value="2,5-DIAMINO-6-RIBOSYLAMINO-4(3H)-PYRIMIDINONE 5'-PHOSPHATE REDUCTASE"/>
    <property type="match status" value="1"/>
</dbReference>
<dbReference type="InterPro" id="IPR002734">
    <property type="entry name" value="RibDG_C"/>
</dbReference>
<feature type="domain" description="Bacterial bifunctional deaminase-reductase C-terminal" evidence="4">
    <location>
        <begin position="35"/>
        <end position="242"/>
    </location>
</feature>
<name>A0ABZ1BZ91_9FIRM</name>
<evidence type="ECO:0000256" key="3">
    <source>
        <dbReference type="ARBA" id="ARBA00023002"/>
    </source>
</evidence>
<evidence type="ECO:0000256" key="1">
    <source>
        <dbReference type="ARBA" id="ARBA00005104"/>
    </source>
</evidence>
<keyword evidence="6" id="KW-1185">Reference proteome</keyword>
<dbReference type="Gene3D" id="3.40.430.10">
    <property type="entry name" value="Dihydrofolate Reductase, subunit A"/>
    <property type="match status" value="1"/>
</dbReference>
<keyword evidence="2" id="KW-0521">NADP</keyword>
<dbReference type="SUPFAM" id="SSF53597">
    <property type="entry name" value="Dihydrofolate reductase-like"/>
    <property type="match status" value="1"/>
</dbReference>